<name>A0A829WXM7_GLUOY</name>
<dbReference type="AlphaFoldDB" id="A0A829WXM7"/>
<evidence type="ECO:0000313" key="1">
    <source>
        <dbReference type="EMBL" id="GEM17883.1"/>
    </source>
</evidence>
<organism evidence="1 2">
    <name type="scientific">Gluconobacter oxydans NBRC 3293</name>
    <dbReference type="NCBI Taxonomy" id="1315969"/>
    <lineage>
        <taxon>Bacteria</taxon>
        <taxon>Pseudomonadati</taxon>
        <taxon>Pseudomonadota</taxon>
        <taxon>Alphaproteobacteria</taxon>
        <taxon>Acetobacterales</taxon>
        <taxon>Acetobacteraceae</taxon>
        <taxon>Gluconobacter</taxon>
    </lineage>
</organism>
<accession>A0A829WXM7</accession>
<gene>
    <name evidence="1" type="ORF">NBRC3293_2380</name>
</gene>
<dbReference type="Proteomes" id="UP000484858">
    <property type="component" value="Unassembled WGS sequence"/>
</dbReference>
<sequence length="41" mass="5081">MIWKWFCRKMAFYWKWVARCRADKAAFALERAEAWNRRAGV</sequence>
<dbReference type="EMBL" id="BARJ01000012">
    <property type="protein sequence ID" value="GEM17883.1"/>
    <property type="molecule type" value="Genomic_DNA"/>
</dbReference>
<protein>
    <submittedName>
        <fullName evidence="1">Uncharacterized protein</fullName>
    </submittedName>
</protein>
<comment type="caution">
    <text evidence="1">The sequence shown here is derived from an EMBL/GenBank/DDBJ whole genome shotgun (WGS) entry which is preliminary data.</text>
</comment>
<evidence type="ECO:0000313" key="2">
    <source>
        <dbReference type="Proteomes" id="UP000484858"/>
    </source>
</evidence>
<reference evidence="1 2" key="1">
    <citation type="submission" date="2013-04" db="EMBL/GenBank/DDBJ databases">
        <title>Gluconobacter oxydans NBRC 3293 whole genome sequence.</title>
        <authorList>
            <person name="Matsutani M."/>
            <person name="Yakushi T."/>
            <person name="Matsushita K."/>
        </authorList>
    </citation>
    <scope>NUCLEOTIDE SEQUENCE [LARGE SCALE GENOMIC DNA]</scope>
    <source>
        <strain evidence="1 2">NBRC 3293</strain>
    </source>
</reference>
<proteinExistence type="predicted"/>